<dbReference type="PANTHER" id="PTHR23024:SF242">
    <property type="entry name" value="ALPHA_BETA HYDROLASE FOLD-3 DOMAIN-CONTAINING PROTEIN-RELATED"/>
    <property type="match status" value="1"/>
</dbReference>
<dbReference type="EMBL" id="JAJSPL020000030">
    <property type="protein sequence ID" value="KAK7737354.1"/>
    <property type="molecule type" value="Genomic_DNA"/>
</dbReference>
<dbReference type="AlphaFoldDB" id="A0AAN9YEW2"/>
<dbReference type="GO" id="GO:0016787">
    <property type="term" value="F:hydrolase activity"/>
    <property type="evidence" value="ECO:0007669"/>
    <property type="project" value="InterPro"/>
</dbReference>
<feature type="domain" description="Alpha/beta hydrolase fold-3" evidence="3">
    <location>
        <begin position="87"/>
        <end position="309"/>
    </location>
</feature>
<evidence type="ECO:0000259" key="3">
    <source>
        <dbReference type="Pfam" id="PF07859"/>
    </source>
</evidence>
<keyword evidence="2" id="KW-0812">Transmembrane</keyword>
<comment type="caution">
    <text evidence="4">The sequence shown here is derived from an EMBL/GenBank/DDBJ whole genome shotgun (WGS) entry which is preliminary data.</text>
</comment>
<protein>
    <recommendedName>
        <fullName evidence="3">Alpha/beta hydrolase fold-3 domain-containing protein</fullName>
    </recommendedName>
</protein>
<evidence type="ECO:0000313" key="4">
    <source>
        <dbReference type="EMBL" id="KAK7737354.1"/>
    </source>
</evidence>
<keyword evidence="2" id="KW-1133">Transmembrane helix</keyword>
<feature type="transmembrane region" description="Helical" evidence="2">
    <location>
        <begin position="6"/>
        <end position="25"/>
    </location>
</feature>
<dbReference type="Proteomes" id="UP001320245">
    <property type="component" value="Unassembled WGS sequence"/>
</dbReference>
<dbReference type="SUPFAM" id="SSF53474">
    <property type="entry name" value="alpha/beta-Hydrolases"/>
    <property type="match status" value="1"/>
</dbReference>
<evidence type="ECO:0000256" key="1">
    <source>
        <dbReference type="SAM" id="MobiDB-lite"/>
    </source>
</evidence>
<dbReference type="InterPro" id="IPR029058">
    <property type="entry name" value="AB_hydrolase_fold"/>
</dbReference>
<sequence>MAQLSLWAYWYLKVPVILLRIFTLLKARAPLRRDRLLAETKYPVRRERLHIPSRDPGRSIIAELYLPPPPPSSSSSPASPRRPTPVLVNYHGSGFVLTRLLGTNSLFCARTAHDLGIAVLDADYRKAPEHPFPAALNDVEDVLHWVGGRSNITSGGDDDDDDRHFDASRVVLSGFSSGGALALAAASALRRGVLQASGVGIRGVVALYPLADLTIPSREKLPPRDGISPMDPSVLDLFVDCYLPDQGDRADPRASPGRADPAEYPGTVAVLSCEGDRLAPEALALQSRLQECPSVKAVGTMLMGVGHGFDAGVEQGTLEWERREEMYALAVETVRGAIGDV</sequence>
<feature type="compositionally biased region" description="Low complexity" evidence="1">
    <location>
        <begin position="73"/>
        <end position="83"/>
    </location>
</feature>
<reference evidence="4 5" key="1">
    <citation type="journal article" date="2023" name="PLoS ONE">
        <title>Cytospora paraplurivora sp. nov. isolated from orchards with fruit tree decline syndrome in Ontario, Canada.</title>
        <authorList>
            <person name="Ilyukhin E."/>
            <person name="Nguyen H.D.T."/>
            <person name="Castle A.J."/>
            <person name="Ellouze W."/>
        </authorList>
    </citation>
    <scope>NUCLEOTIDE SEQUENCE [LARGE SCALE GENOMIC DNA]</scope>
    <source>
        <strain evidence="4 5">FDS-564</strain>
    </source>
</reference>
<evidence type="ECO:0000256" key="2">
    <source>
        <dbReference type="SAM" id="Phobius"/>
    </source>
</evidence>
<accession>A0AAN9YEW2</accession>
<organism evidence="4 5">
    <name type="scientific">Cytospora paraplurivora</name>
    <dbReference type="NCBI Taxonomy" id="2898453"/>
    <lineage>
        <taxon>Eukaryota</taxon>
        <taxon>Fungi</taxon>
        <taxon>Dikarya</taxon>
        <taxon>Ascomycota</taxon>
        <taxon>Pezizomycotina</taxon>
        <taxon>Sordariomycetes</taxon>
        <taxon>Sordariomycetidae</taxon>
        <taxon>Diaporthales</taxon>
        <taxon>Cytosporaceae</taxon>
        <taxon>Cytospora</taxon>
    </lineage>
</organism>
<proteinExistence type="predicted"/>
<feature type="region of interest" description="Disordered" evidence="1">
    <location>
        <begin position="64"/>
        <end position="83"/>
    </location>
</feature>
<evidence type="ECO:0000313" key="5">
    <source>
        <dbReference type="Proteomes" id="UP001320245"/>
    </source>
</evidence>
<name>A0AAN9YEW2_9PEZI</name>
<keyword evidence="2" id="KW-0472">Membrane</keyword>
<keyword evidence="5" id="KW-1185">Reference proteome</keyword>
<dbReference type="InterPro" id="IPR050466">
    <property type="entry name" value="Carboxylest/Gibb_receptor"/>
</dbReference>
<dbReference type="Pfam" id="PF07859">
    <property type="entry name" value="Abhydrolase_3"/>
    <property type="match status" value="1"/>
</dbReference>
<dbReference type="InterPro" id="IPR013094">
    <property type="entry name" value="AB_hydrolase_3"/>
</dbReference>
<dbReference type="Gene3D" id="3.40.50.1820">
    <property type="entry name" value="alpha/beta hydrolase"/>
    <property type="match status" value="1"/>
</dbReference>
<gene>
    <name evidence="4" type="ORF">SLS53_006657</name>
</gene>
<dbReference type="PANTHER" id="PTHR23024">
    <property type="entry name" value="ARYLACETAMIDE DEACETYLASE"/>
    <property type="match status" value="1"/>
</dbReference>